<accession>A0A401ZYR5</accession>
<keyword evidence="3" id="KW-1185">Reference proteome</keyword>
<dbReference type="Gene3D" id="3.10.180.10">
    <property type="entry name" value="2,3-Dihydroxybiphenyl 1,2-Dioxygenase, domain 1"/>
    <property type="match status" value="1"/>
</dbReference>
<feature type="domain" description="VOC" evidence="1">
    <location>
        <begin position="3"/>
        <end position="129"/>
    </location>
</feature>
<dbReference type="Pfam" id="PF00903">
    <property type="entry name" value="Glyoxalase"/>
    <property type="match status" value="1"/>
</dbReference>
<dbReference type="InterPro" id="IPR004360">
    <property type="entry name" value="Glyas_Fos-R_dOase_dom"/>
</dbReference>
<proteinExistence type="predicted"/>
<comment type="caution">
    <text evidence="2">The sequence shown here is derived from an EMBL/GenBank/DDBJ whole genome shotgun (WGS) entry which is preliminary data.</text>
</comment>
<dbReference type="AlphaFoldDB" id="A0A401ZYR5"/>
<dbReference type="PANTHER" id="PTHR36437:SF2">
    <property type="entry name" value="GLYOXALASE_BLEOMYCIN RESISTANCE PROTEIN_DIOXYGENASE"/>
    <property type="match status" value="1"/>
</dbReference>
<dbReference type="RefSeq" id="WP_126579641.1">
    <property type="nucleotide sequence ID" value="NZ_BIFR01000001.1"/>
</dbReference>
<evidence type="ECO:0000259" key="1">
    <source>
        <dbReference type="PROSITE" id="PS51819"/>
    </source>
</evidence>
<dbReference type="Proteomes" id="UP000287352">
    <property type="component" value="Unassembled WGS sequence"/>
</dbReference>
<name>A0A401ZYR5_9CHLR</name>
<organism evidence="2 3">
    <name type="scientific">Tengunoibacter tsumagoiensis</name>
    <dbReference type="NCBI Taxonomy" id="2014871"/>
    <lineage>
        <taxon>Bacteria</taxon>
        <taxon>Bacillati</taxon>
        <taxon>Chloroflexota</taxon>
        <taxon>Ktedonobacteria</taxon>
        <taxon>Ktedonobacterales</taxon>
        <taxon>Dictyobacteraceae</taxon>
        <taxon>Tengunoibacter</taxon>
    </lineage>
</organism>
<dbReference type="InterPro" id="IPR029068">
    <property type="entry name" value="Glyas_Bleomycin-R_OHBP_Dase"/>
</dbReference>
<dbReference type="PANTHER" id="PTHR36437">
    <property type="entry name" value="GLYOXALASE/BLEOMYCIN RESISTANCE PROTEIN/DIOXYGENASE"/>
    <property type="match status" value="1"/>
</dbReference>
<protein>
    <recommendedName>
        <fullName evidence="1">VOC domain-containing protein</fullName>
    </recommendedName>
</protein>
<sequence>MIRTLRVTIRVQNQEEALHFYTQRLGFEKRDDRSMGADRRWVTVAPKDDPVLEFVLQPSDWFEGEERQRHNELVGKDPTIVFQVDDCQATFEQLRIQGVELSLPPTRMSYGIEAHGKDLYGNTLVFLQLSPAN</sequence>
<evidence type="ECO:0000313" key="3">
    <source>
        <dbReference type="Proteomes" id="UP000287352"/>
    </source>
</evidence>
<gene>
    <name evidence="2" type="ORF">KTT_18320</name>
</gene>
<dbReference type="OrthoDB" id="9794917at2"/>
<dbReference type="InterPro" id="IPR037523">
    <property type="entry name" value="VOC_core"/>
</dbReference>
<dbReference type="EMBL" id="BIFR01000001">
    <property type="protein sequence ID" value="GCE11973.1"/>
    <property type="molecule type" value="Genomic_DNA"/>
</dbReference>
<evidence type="ECO:0000313" key="2">
    <source>
        <dbReference type="EMBL" id="GCE11973.1"/>
    </source>
</evidence>
<reference evidence="3" key="1">
    <citation type="submission" date="2018-12" db="EMBL/GenBank/DDBJ databases">
        <title>Tengunoibacter tsumagoiensis gen. nov., sp. nov., Dictyobacter kobayashii sp. nov., D. alpinus sp. nov., and D. joshuensis sp. nov. and description of Dictyobacteraceae fam. nov. within the order Ktedonobacterales isolated from Tengu-no-mugimeshi.</title>
        <authorList>
            <person name="Wang C.M."/>
            <person name="Zheng Y."/>
            <person name="Sakai Y."/>
            <person name="Toyoda A."/>
            <person name="Minakuchi Y."/>
            <person name="Abe K."/>
            <person name="Yokota A."/>
            <person name="Yabe S."/>
        </authorList>
    </citation>
    <scope>NUCLEOTIDE SEQUENCE [LARGE SCALE GENOMIC DNA]</scope>
    <source>
        <strain evidence="3">Uno3</strain>
    </source>
</reference>
<dbReference type="SUPFAM" id="SSF54593">
    <property type="entry name" value="Glyoxalase/Bleomycin resistance protein/Dihydroxybiphenyl dioxygenase"/>
    <property type="match status" value="1"/>
</dbReference>
<dbReference type="PROSITE" id="PS51819">
    <property type="entry name" value="VOC"/>
    <property type="match status" value="1"/>
</dbReference>